<reference evidence="3 5" key="2">
    <citation type="submission" date="2018-05" db="EMBL/GenBank/DDBJ databases">
        <title>Evaluation of testing and processing parameters for the GenePOC Carba assay.</title>
        <authorList>
            <person name="Walsh T.R."/>
        </authorList>
    </citation>
    <scope>NUCLEOTIDE SEQUENCE [LARGE SCALE GENOMIC DNA]</scope>
    <source>
        <strain evidence="3 5">PECIMP</strain>
    </source>
</reference>
<feature type="transmembrane region" description="Helical" evidence="1">
    <location>
        <begin position="12"/>
        <end position="34"/>
    </location>
</feature>
<reference evidence="2 4" key="1">
    <citation type="submission" date="2018-01" db="EMBL/GenBank/DDBJ databases">
        <title>Geographic spread and resistance mechanisms of dominant carbapenem-resistant Enterobacter cloacae complex clones ST171 and ST78.</title>
        <authorList>
            <person name="Gomez-Simmonds A."/>
            <person name="Annavajhala M.K."/>
            <person name="Wang Z."/>
            <person name="Macesic N."/>
            <person name="Hu Y."/>
            <person name="Giddins M.J."/>
            <person name="O'Malley A."/>
            <person name="Toussaint N.C."/>
            <person name="Whittier S."/>
            <person name="Torres V.J."/>
            <person name="Uhlemann A.-C."/>
        </authorList>
    </citation>
    <scope>NUCLEOTIDE SEQUENCE [LARGE SCALE GENOMIC DNA]</scope>
    <source>
        <strain evidence="2 4">78</strain>
    </source>
</reference>
<keyword evidence="1" id="KW-0472">Membrane</keyword>
<protein>
    <submittedName>
        <fullName evidence="2">Uncharacterized protein</fullName>
    </submittedName>
</protein>
<accession>A0A855VL38</accession>
<gene>
    <name evidence="2" type="ORF">C1O12_10520</name>
    <name evidence="3" type="ORF">DL189_20720</name>
</gene>
<dbReference type="EMBL" id="QHMI01000023">
    <property type="protein sequence ID" value="PXB36443.1"/>
    <property type="molecule type" value="Genomic_DNA"/>
</dbReference>
<dbReference type="EMBL" id="PNXT01000001">
    <property type="protein sequence ID" value="PTX88798.1"/>
    <property type="molecule type" value="Genomic_DNA"/>
</dbReference>
<name>A0A855VL38_9ENTR</name>
<sequence length="94" mass="11360">MTNSNDFSRKFNIWLLFSTFVWVSVEITNIISVICQQAPEYHVSKITERLKDLWAEKQTENKQPLENQQKRVISRTYYGWCVFQLYLYDLLIFT</sequence>
<evidence type="ECO:0000313" key="4">
    <source>
        <dbReference type="Proteomes" id="UP000244004"/>
    </source>
</evidence>
<organism evidence="2 4">
    <name type="scientific">Enterobacter hormaechei</name>
    <dbReference type="NCBI Taxonomy" id="158836"/>
    <lineage>
        <taxon>Bacteria</taxon>
        <taxon>Pseudomonadati</taxon>
        <taxon>Pseudomonadota</taxon>
        <taxon>Gammaproteobacteria</taxon>
        <taxon>Enterobacterales</taxon>
        <taxon>Enterobacteriaceae</taxon>
        <taxon>Enterobacter</taxon>
        <taxon>Enterobacter cloacae complex</taxon>
    </lineage>
</organism>
<dbReference type="Proteomes" id="UP000244004">
    <property type="component" value="Unassembled WGS sequence"/>
</dbReference>
<keyword evidence="1" id="KW-0812">Transmembrane</keyword>
<comment type="caution">
    <text evidence="2">The sequence shown here is derived from an EMBL/GenBank/DDBJ whole genome shotgun (WGS) entry which is preliminary data.</text>
</comment>
<dbReference type="AlphaFoldDB" id="A0A855VL38"/>
<dbReference type="Proteomes" id="UP000246375">
    <property type="component" value="Unassembled WGS sequence"/>
</dbReference>
<evidence type="ECO:0000313" key="3">
    <source>
        <dbReference type="EMBL" id="PXB36443.1"/>
    </source>
</evidence>
<evidence type="ECO:0000256" key="1">
    <source>
        <dbReference type="SAM" id="Phobius"/>
    </source>
</evidence>
<evidence type="ECO:0000313" key="2">
    <source>
        <dbReference type="EMBL" id="PTX88798.1"/>
    </source>
</evidence>
<keyword evidence="1" id="KW-1133">Transmembrane helix</keyword>
<proteinExistence type="predicted"/>
<evidence type="ECO:0000313" key="5">
    <source>
        <dbReference type="Proteomes" id="UP000246375"/>
    </source>
</evidence>